<dbReference type="AlphaFoldDB" id="A0A8S3UYF5"/>
<keyword evidence="4" id="KW-1185">Reference proteome</keyword>
<reference evidence="3" key="1">
    <citation type="submission" date="2021-03" db="EMBL/GenBank/DDBJ databases">
        <authorList>
            <person name="Bekaert M."/>
        </authorList>
    </citation>
    <scope>NUCLEOTIDE SEQUENCE</scope>
</reference>
<keyword evidence="2" id="KW-0812">Transmembrane</keyword>
<accession>A0A8S3UYF5</accession>
<organism evidence="3 4">
    <name type="scientific">Mytilus edulis</name>
    <name type="common">Blue mussel</name>
    <dbReference type="NCBI Taxonomy" id="6550"/>
    <lineage>
        <taxon>Eukaryota</taxon>
        <taxon>Metazoa</taxon>
        <taxon>Spiralia</taxon>
        <taxon>Lophotrochozoa</taxon>
        <taxon>Mollusca</taxon>
        <taxon>Bivalvia</taxon>
        <taxon>Autobranchia</taxon>
        <taxon>Pteriomorphia</taxon>
        <taxon>Mytilida</taxon>
        <taxon>Mytiloidea</taxon>
        <taxon>Mytilidae</taxon>
        <taxon>Mytilinae</taxon>
        <taxon>Mytilus</taxon>
    </lineage>
</organism>
<comment type="caution">
    <text evidence="3">The sequence shown here is derived from an EMBL/GenBank/DDBJ whole genome shotgun (WGS) entry which is preliminary data.</text>
</comment>
<keyword evidence="2" id="KW-0472">Membrane</keyword>
<name>A0A8S3UYF5_MYTED</name>
<evidence type="ECO:0000256" key="1">
    <source>
        <dbReference type="SAM" id="MobiDB-lite"/>
    </source>
</evidence>
<feature type="region of interest" description="Disordered" evidence="1">
    <location>
        <begin position="238"/>
        <end position="264"/>
    </location>
</feature>
<feature type="compositionally biased region" description="Basic and acidic residues" evidence="1">
    <location>
        <begin position="239"/>
        <end position="264"/>
    </location>
</feature>
<sequence>MLKALNRGDLLELVVEYQGEKLSWKLDTVPAVFGEEVQLACFIPKYASKAIMNRRWSIGRNIHGITLNGVSRYPNKYSEHMDEENGVSTLRIHNFSLHDVNTIYECAYGFLIDRKMLILSRFKFEKKGHYVTISSSYHRKTWVIFTTDIKLVQTHVEMGKLIVVCDVGSKRIVVINETMNCTLNGTMETRIDIQRVAGIISVCFLMSIPFMCLMCVLSKNDKSKLLVFLHNCQQKKRQGSKDSLKQHRKIDEEMALQNDKEGVT</sequence>
<dbReference type="OrthoDB" id="6124411at2759"/>
<dbReference type="Proteomes" id="UP000683360">
    <property type="component" value="Unassembled WGS sequence"/>
</dbReference>
<feature type="transmembrane region" description="Helical" evidence="2">
    <location>
        <begin position="196"/>
        <end position="217"/>
    </location>
</feature>
<proteinExistence type="predicted"/>
<keyword evidence="2" id="KW-1133">Transmembrane helix</keyword>
<gene>
    <name evidence="3" type="ORF">MEDL_59563</name>
</gene>
<protein>
    <submittedName>
        <fullName evidence="3">Uncharacterized protein</fullName>
    </submittedName>
</protein>
<dbReference type="EMBL" id="CAJPWZ010002912">
    <property type="protein sequence ID" value="CAG2247650.1"/>
    <property type="molecule type" value="Genomic_DNA"/>
</dbReference>
<evidence type="ECO:0000313" key="3">
    <source>
        <dbReference type="EMBL" id="CAG2247650.1"/>
    </source>
</evidence>
<evidence type="ECO:0000256" key="2">
    <source>
        <dbReference type="SAM" id="Phobius"/>
    </source>
</evidence>
<evidence type="ECO:0000313" key="4">
    <source>
        <dbReference type="Proteomes" id="UP000683360"/>
    </source>
</evidence>